<evidence type="ECO:0000256" key="1">
    <source>
        <dbReference type="ARBA" id="ARBA00004123"/>
    </source>
</evidence>
<dbReference type="InterPro" id="IPR031120">
    <property type="entry name" value="HIR1-like"/>
</dbReference>
<keyword evidence="6" id="KW-0539">Nucleus</keyword>
<accession>A0A9P0EHH0</accession>
<evidence type="ECO:0000256" key="3">
    <source>
        <dbReference type="ARBA" id="ARBA00022574"/>
    </source>
</evidence>
<dbReference type="InterPro" id="IPR011494">
    <property type="entry name" value="HIRA-like_C"/>
</dbReference>
<feature type="region of interest" description="Disordered" evidence="7">
    <location>
        <begin position="75"/>
        <end position="110"/>
    </location>
</feature>
<dbReference type="GO" id="GO:0005634">
    <property type="term" value="C:nucleus"/>
    <property type="evidence" value="ECO:0007669"/>
    <property type="project" value="UniProtKB-SubCell"/>
</dbReference>
<gene>
    <name evidence="9" type="ORF">NEZAVI_LOCUS5627</name>
</gene>
<dbReference type="Pfam" id="PF07569">
    <property type="entry name" value="Hira"/>
    <property type="match status" value="1"/>
</dbReference>
<keyword evidence="10" id="KW-1185">Reference proteome</keyword>
<evidence type="ECO:0000313" key="9">
    <source>
        <dbReference type="EMBL" id="CAH1395329.1"/>
    </source>
</evidence>
<evidence type="ECO:0000256" key="7">
    <source>
        <dbReference type="SAM" id="MobiDB-lite"/>
    </source>
</evidence>
<comment type="similarity">
    <text evidence="2">Belongs to the WD repeat HIR1 family.</text>
</comment>
<dbReference type="SUPFAM" id="SSF50978">
    <property type="entry name" value="WD40 repeat-like"/>
    <property type="match status" value="1"/>
</dbReference>
<evidence type="ECO:0000259" key="8">
    <source>
        <dbReference type="Pfam" id="PF07569"/>
    </source>
</evidence>
<organism evidence="9 10">
    <name type="scientific">Nezara viridula</name>
    <name type="common">Southern green stink bug</name>
    <name type="synonym">Cimex viridulus</name>
    <dbReference type="NCBI Taxonomy" id="85310"/>
    <lineage>
        <taxon>Eukaryota</taxon>
        <taxon>Metazoa</taxon>
        <taxon>Ecdysozoa</taxon>
        <taxon>Arthropoda</taxon>
        <taxon>Hexapoda</taxon>
        <taxon>Insecta</taxon>
        <taxon>Pterygota</taxon>
        <taxon>Neoptera</taxon>
        <taxon>Paraneoptera</taxon>
        <taxon>Hemiptera</taxon>
        <taxon>Heteroptera</taxon>
        <taxon>Panheteroptera</taxon>
        <taxon>Pentatomomorpha</taxon>
        <taxon>Pentatomoidea</taxon>
        <taxon>Pentatomidae</taxon>
        <taxon>Pentatominae</taxon>
        <taxon>Nezara</taxon>
    </lineage>
</organism>
<proteinExistence type="inferred from homology"/>
<dbReference type="AlphaFoldDB" id="A0A9P0EHH0"/>
<dbReference type="GO" id="GO:0006351">
    <property type="term" value="P:DNA-templated transcription"/>
    <property type="evidence" value="ECO:0007669"/>
    <property type="project" value="InterPro"/>
</dbReference>
<comment type="subcellular location">
    <subcellularLocation>
        <location evidence="1">Nucleus</location>
    </subcellularLocation>
</comment>
<dbReference type="GO" id="GO:0006355">
    <property type="term" value="P:regulation of DNA-templated transcription"/>
    <property type="evidence" value="ECO:0007669"/>
    <property type="project" value="InterPro"/>
</dbReference>
<evidence type="ECO:0000256" key="6">
    <source>
        <dbReference type="ARBA" id="ARBA00023242"/>
    </source>
</evidence>
<keyword evidence="3" id="KW-0853">WD repeat</keyword>
<evidence type="ECO:0000256" key="5">
    <source>
        <dbReference type="ARBA" id="ARBA00022853"/>
    </source>
</evidence>
<feature type="compositionally biased region" description="Basic residues" evidence="7">
    <location>
        <begin position="93"/>
        <end position="103"/>
    </location>
</feature>
<dbReference type="GO" id="GO:0006338">
    <property type="term" value="P:chromatin remodeling"/>
    <property type="evidence" value="ECO:0007669"/>
    <property type="project" value="InterPro"/>
</dbReference>
<protein>
    <recommendedName>
        <fullName evidence="8">Protein HIRA-like C-terminal domain-containing protein</fullName>
    </recommendedName>
</protein>
<reference evidence="9" key="1">
    <citation type="submission" date="2022-01" db="EMBL/GenBank/DDBJ databases">
        <authorList>
            <person name="King R."/>
        </authorList>
    </citation>
    <scope>NUCLEOTIDE SEQUENCE</scope>
</reference>
<dbReference type="Proteomes" id="UP001152798">
    <property type="component" value="Chromosome 3"/>
</dbReference>
<dbReference type="PANTHER" id="PTHR13831">
    <property type="entry name" value="MEMBER OF THE HIR1 FAMILY OF WD-REPEAT PROTEINS"/>
    <property type="match status" value="1"/>
</dbReference>
<evidence type="ECO:0000313" key="10">
    <source>
        <dbReference type="Proteomes" id="UP001152798"/>
    </source>
</evidence>
<dbReference type="GO" id="GO:0000417">
    <property type="term" value="C:HIR complex"/>
    <property type="evidence" value="ECO:0007669"/>
    <property type="project" value="TreeGrafter"/>
</dbReference>
<evidence type="ECO:0000256" key="4">
    <source>
        <dbReference type="ARBA" id="ARBA00022737"/>
    </source>
</evidence>
<feature type="compositionally biased region" description="Basic and acidic residues" evidence="7">
    <location>
        <begin position="75"/>
        <end position="92"/>
    </location>
</feature>
<evidence type="ECO:0000256" key="2">
    <source>
        <dbReference type="ARBA" id="ARBA00007306"/>
    </source>
</evidence>
<feature type="region of interest" description="Disordered" evidence="7">
    <location>
        <begin position="1"/>
        <end position="60"/>
    </location>
</feature>
<keyword evidence="4" id="KW-0677">Repeat</keyword>
<dbReference type="GO" id="GO:0000785">
    <property type="term" value="C:chromatin"/>
    <property type="evidence" value="ECO:0007669"/>
    <property type="project" value="TreeGrafter"/>
</dbReference>
<dbReference type="PANTHER" id="PTHR13831:SF0">
    <property type="entry name" value="PROTEIN HIRA"/>
    <property type="match status" value="1"/>
</dbReference>
<dbReference type="OrthoDB" id="1741719at2759"/>
<keyword evidence="5" id="KW-0156">Chromatin regulator</keyword>
<sequence length="476" mass="51861">MPSFSSCQKSRIIVERRDDVVVPPNVTPAKSTPTTSSQISSITSNKSNTPNTNLLSPSVTESGGFTGLVSMVEKMETRKEKEKEKNDSDKTPKLSHKAKRRKLSVCPEPAEPEVHTPRLLLPPLSANTASIARLWRSNNYIRIENGVQKGTHGYISVIKFISPDEPKPLWEMALGSEVVSCVGTSTVIAVATSDHCLRLVSCVGGELMLPPIALGAPTSVLKLSSGYLLVVTTTGRLSVWCLSGSGEPRALLSNESVSPLAPQQGEMRIKDCSVSKSGEPLLALSSGKAYFHSSRHNSWFLIGNHNDPVQRNAHSGYRNTQRSLSPTGESLPLKSIQAAALNGTGVGANRGVGPTSELAPLCTLTYLDSQLSASLALGSQQEYKFWLLAQARFLVQRGLEKRLKRLCEELLGPTHTSWSHTSSNWEEEILGLKKHSLLEEILQEAASNLKLQRLVTEIRDQLTSRLFPIIDNVNMP</sequence>
<dbReference type="InterPro" id="IPR036322">
    <property type="entry name" value="WD40_repeat_dom_sf"/>
</dbReference>
<dbReference type="GO" id="GO:0031491">
    <property type="term" value="F:nucleosome binding"/>
    <property type="evidence" value="ECO:0007669"/>
    <property type="project" value="TreeGrafter"/>
</dbReference>
<feature type="domain" description="Protein HIRA-like C-terminal" evidence="8">
    <location>
        <begin position="205"/>
        <end position="410"/>
    </location>
</feature>
<dbReference type="EMBL" id="OV725079">
    <property type="protein sequence ID" value="CAH1395329.1"/>
    <property type="molecule type" value="Genomic_DNA"/>
</dbReference>
<feature type="compositionally biased region" description="Low complexity" evidence="7">
    <location>
        <begin position="30"/>
        <end position="56"/>
    </location>
</feature>
<name>A0A9P0EHH0_NEZVI</name>